<feature type="domain" description="Phosphoesterase HXTX" evidence="3">
    <location>
        <begin position="13"/>
        <end position="95"/>
    </location>
</feature>
<keyword evidence="1 2" id="KW-0378">Hydrolase</keyword>
<feature type="short sequence motif" description="HXTX 2" evidence="2">
    <location>
        <begin position="131"/>
        <end position="134"/>
    </location>
</feature>
<dbReference type="InterPro" id="IPR004175">
    <property type="entry name" value="RNA_CPDase"/>
</dbReference>
<feature type="short sequence motif" description="HXTX 1" evidence="2">
    <location>
        <begin position="44"/>
        <end position="47"/>
    </location>
</feature>
<feature type="domain" description="Phosphoesterase HXTX" evidence="3">
    <location>
        <begin position="100"/>
        <end position="181"/>
    </location>
</feature>
<reference evidence="5" key="1">
    <citation type="submission" date="2017-09" db="EMBL/GenBank/DDBJ databases">
        <authorList>
            <person name="Varghese N."/>
            <person name="Submissions S."/>
        </authorList>
    </citation>
    <scope>NUCLEOTIDE SEQUENCE [LARGE SCALE GENOMIC DNA]</scope>
    <source>
        <strain evidence="5">MSL47</strain>
    </source>
</reference>
<proteinExistence type="inferred from homology"/>
<comment type="similarity">
    <text evidence="2">Belongs to the 2H phosphoesterase superfamily. ThpR family.</text>
</comment>
<keyword evidence="4" id="KW-0436">Ligase</keyword>
<dbReference type="OrthoDB" id="9789350at2"/>
<dbReference type="GO" id="GO:0016874">
    <property type="term" value="F:ligase activity"/>
    <property type="evidence" value="ECO:0007669"/>
    <property type="project" value="UniProtKB-KW"/>
</dbReference>
<evidence type="ECO:0000313" key="5">
    <source>
        <dbReference type="Proteomes" id="UP000219573"/>
    </source>
</evidence>
<protein>
    <recommendedName>
        <fullName evidence="2">RNA 2',3'-cyclic phosphodiesterase</fullName>
        <shortName evidence="2">RNA 2',3'-CPDase</shortName>
        <ecNumber evidence="2">3.1.4.58</ecNumber>
    </recommendedName>
</protein>
<name>A0A285HV52_9FIRM</name>
<accession>A0A285HV52</accession>
<dbReference type="PANTHER" id="PTHR35561">
    <property type="entry name" value="RNA 2',3'-CYCLIC PHOSPHODIESTERASE"/>
    <property type="match status" value="1"/>
</dbReference>
<dbReference type="NCBIfam" id="TIGR02258">
    <property type="entry name" value="2_5_ligase"/>
    <property type="match status" value="1"/>
</dbReference>
<gene>
    <name evidence="4" type="ORF">SAMN06265827_12552</name>
</gene>
<dbReference type="RefSeq" id="WP_097018904.1">
    <property type="nucleotide sequence ID" value="NZ_OBDZ01000025.1"/>
</dbReference>
<dbReference type="InterPro" id="IPR009097">
    <property type="entry name" value="Cyclic_Pdiesterase"/>
</dbReference>
<dbReference type="InterPro" id="IPR014051">
    <property type="entry name" value="Phosphoesterase_HXTX"/>
</dbReference>
<dbReference type="AlphaFoldDB" id="A0A285HV52"/>
<feature type="active site" description="Proton donor" evidence="2">
    <location>
        <position position="44"/>
    </location>
</feature>
<dbReference type="SUPFAM" id="SSF55144">
    <property type="entry name" value="LigT-like"/>
    <property type="match status" value="1"/>
</dbReference>
<dbReference type="GO" id="GO:0008664">
    <property type="term" value="F:RNA 2',3'-cyclic 3'-phosphodiesterase activity"/>
    <property type="evidence" value="ECO:0007669"/>
    <property type="project" value="UniProtKB-EC"/>
</dbReference>
<dbReference type="EC" id="3.1.4.58" evidence="2"/>
<comment type="catalytic activity">
    <reaction evidence="2">
        <text>a 3'-end 2',3'-cyclophospho-ribonucleotide-RNA + H2O = a 3'-end 2'-phospho-ribonucleotide-RNA + H(+)</text>
        <dbReference type="Rhea" id="RHEA:11828"/>
        <dbReference type="Rhea" id="RHEA-COMP:10464"/>
        <dbReference type="Rhea" id="RHEA-COMP:17353"/>
        <dbReference type="ChEBI" id="CHEBI:15377"/>
        <dbReference type="ChEBI" id="CHEBI:15378"/>
        <dbReference type="ChEBI" id="CHEBI:83064"/>
        <dbReference type="ChEBI" id="CHEBI:173113"/>
        <dbReference type="EC" id="3.1.4.58"/>
    </reaction>
</comment>
<dbReference type="PANTHER" id="PTHR35561:SF1">
    <property type="entry name" value="RNA 2',3'-CYCLIC PHOSPHODIESTERASE"/>
    <property type="match status" value="1"/>
</dbReference>
<dbReference type="Pfam" id="PF02834">
    <property type="entry name" value="LigT_PEase"/>
    <property type="match status" value="2"/>
</dbReference>
<organism evidence="4 5">
    <name type="scientific">Orenia metallireducens</name>
    <dbReference type="NCBI Taxonomy" id="1413210"/>
    <lineage>
        <taxon>Bacteria</taxon>
        <taxon>Bacillati</taxon>
        <taxon>Bacillota</taxon>
        <taxon>Clostridia</taxon>
        <taxon>Halanaerobiales</taxon>
        <taxon>Halobacteroidaceae</taxon>
        <taxon>Orenia</taxon>
    </lineage>
</organism>
<dbReference type="HAMAP" id="MF_01940">
    <property type="entry name" value="RNA_CPDase"/>
    <property type="match status" value="1"/>
</dbReference>
<evidence type="ECO:0000256" key="1">
    <source>
        <dbReference type="ARBA" id="ARBA00022801"/>
    </source>
</evidence>
<dbReference type="EMBL" id="OBDZ01000025">
    <property type="protein sequence ID" value="SNY39602.1"/>
    <property type="molecule type" value="Genomic_DNA"/>
</dbReference>
<feature type="active site" description="Proton acceptor" evidence="2">
    <location>
        <position position="131"/>
    </location>
</feature>
<evidence type="ECO:0000313" key="4">
    <source>
        <dbReference type="EMBL" id="SNY39602.1"/>
    </source>
</evidence>
<dbReference type="Proteomes" id="UP000219573">
    <property type="component" value="Unassembled WGS sequence"/>
</dbReference>
<keyword evidence="5" id="KW-1185">Reference proteome</keyword>
<evidence type="ECO:0000256" key="2">
    <source>
        <dbReference type="HAMAP-Rule" id="MF_01940"/>
    </source>
</evidence>
<dbReference type="Gene3D" id="3.90.1140.10">
    <property type="entry name" value="Cyclic phosphodiesterase"/>
    <property type="match status" value="1"/>
</dbReference>
<evidence type="ECO:0000259" key="3">
    <source>
        <dbReference type="Pfam" id="PF02834"/>
    </source>
</evidence>
<comment type="function">
    <text evidence="2">Hydrolyzes RNA 2',3'-cyclic phosphodiester to an RNA 2'-phosphomonoester.</text>
</comment>
<dbReference type="GO" id="GO:0004113">
    <property type="term" value="F:2',3'-cyclic-nucleotide 3'-phosphodiesterase activity"/>
    <property type="evidence" value="ECO:0007669"/>
    <property type="project" value="InterPro"/>
</dbReference>
<sequence length="189" mass="21864">MGEELRLFIAIELEDLIKEKLEKIKNILRDCSLEIKWVDKCNLHLTLKFLGEVNVDNIDAIEQKLLALKGEVDKFDIRIKGLGAFPNLDYPKVIWTGIDDGQENLKKLQQLLEDSMLDLGFKAEAHSYLPHITLGRTGRKEKNFTLISKRIKEFPFEIDCKQQVNKISLMKSRLTPKGVVYNSLFEVEF</sequence>